<dbReference type="EMBL" id="BRXS01000002">
    <property type="protein sequence ID" value="GLC24922.1"/>
    <property type="molecule type" value="Genomic_DNA"/>
</dbReference>
<proteinExistence type="predicted"/>
<dbReference type="AlphaFoldDB" id="A0AA37Q5B8"/>
<evidence type="ECO:0000313" key="1">
    <source>
        <dbReference type="EMBL" id="GLC24922.1"/>
    </source>
</evidence>
<gene>
    <name evidence="1" type="ORF">rosag_14350</name>
</gene>
<comment type="caution">
    <text evidence="1">The sequence shown here is derived from an EMBL/GenBank/DDBJ whole genome shotgun (WGS) entry which is preliminary data.</text>
</comment>
<sequence>MPASEFAFVASGGGPPPTKPLAVHNGGTARLTDVRLTRLAYADSARGSAWLVALPRQTAVAPNELATVGTLCVDAAGLPAGTYRATAAVGAREVAEPVPITITLVVTDAAARARRAATRCAGATTK</sequence>
<accession>A0AA37Q5B8</accession>
<name>A0AA37Q5B8_9BACT</name>
<evidence type="ECO:0000313" key="2">
    <source>
        <dbReference type="Proteomes" id="UP001161325"/>
    </source>
</evidence>
<keyword evidence="2" id="KW-1185">Reference proteome</keyword>
<dbReference type="Proteomes" id="UP001161325">
    <property type="component" value="Unassembled WGS sequence"/>
</dbReference>
<reference evidence="1" key="1">
    <citation type="submission" date="2022-08" db="EMBL/GenBank/DDBJ databases">
        <title>Draft genome sequencing of Roseisolibacter agri AW1220.</title>
        <authorList>
            <person name="Tobiishi Y."/>
            <person name="Tonouchi A."/>
        </authorList>
    </citation>
    <scope>NUCLEOTIDE SEQUENCE</scope>
    <source>
        <strain evidence="1">AW1220</strain>
    </source>
</reference>
<organism evidence="1 2">
    <name type="scientific">Roseisolibacter agri</name>
    <dbReference type="NCBI Taxonomy" id="2014610"/>
    <lineage>
        <taxon>Bacteria</taxon>
        <taxon>Pseudomonadati</taxon>
        <taxon>Gemmatimonadota</taxon>
        <taxon>Gemmatimonadia</taxon>
        <taxon>Gemmatimonadales</taxon>
        <taxon>Gemmatimonadaceae</taxon>
        <taxon>Roseisolibacter</taxon>
    </lineage>
</organism>
<protein>
    <submittedName>
        <fullName evidence="1">Uncharacterized protein</fullName>
    </submittedName>
</protein>